<evidence type="ECO:0000313" key="2">
    <source>
        <dbReference type="Proteomes" id="UP000406735"/>
    </source>
</evidence>
<organism evidence="1 2">
    <name type="scientific">Segatella copri</name>
    <dbReference type="NCBI Taxonomy" id="165179"/>
    <lineage>
        <taxon>Bacteria</taxon>
        <taxon>Pseudomonadati</taxon>
        <taxon>Bacteroidota</taxon>
        <taxon>Bacteroidia</taxon>
        <taxon>Bacteroidales</taxon>
        <taxon>Prevotellaceae</taxon>
        <taxon>Segatella</taxon>
    </lineage>
</organism>
<gene>
    <name evidence="1" type="ORF">F7D97_06870</name>
</gene>
<reference evidence="1 2" key="1">
    <citation type="submission" date="2019-09" db="EMBL/GenBank/DDBJ databases">
        <title>Distinct polysaccharide growth profiles of human intestinal Prevotella copri isolates.</title>
        <authorList>
            <person name="Fehlner-Peach H."/>
            <person name="Magnabosco C."/>
            <person name="Raghavan V."/>
            <person name="Scher J.U."/>
            <person name="Tett A."/>
            <person name="Cox L.M."/>
            <person name="Gottsegen C."/>
            <person name="Watters A."/>
            <person name="Wiltshire- Gordon J.D."/>
            <person name="Segata N."/>
            <person name="Bonneau R."/>
            <person name="Littman D.R."/>
        </authorList>
    </citation>
    <scope>NUCLEOTIDE SEQUENCE [LARGE SCALE GENOMIC DNA]</scope>
    <source>
        <strain evidence="2">iK21513</strain>
    </source>
</reference>
<protein>
    <recommendedName>
        <fullName evidence="3">HAD family hydrolase</fullName>
    </recommendedName>
</protein>
<sequence>MAKKLSKIIFLDFDGVLNTEYHQRQLQFEGKIWQDRHGASFDPEAVKQLQAIVDKTHADIVIESSWKYLGLEAMQEMWQDRQLPGRVIDITPSVVSDSLLLSADLEQTSPAALHCKGAEIASWFNDNGMKNASYVIIDDEYVIMESQLPHFILTNPYDGLTEELAMRAINILNQQ</sequence>
<name>A0A6A7VTV9_9BACT</name>
<dbReference type="Proteomes" id="UP000406735">
    <property type="component" value="Unassembled WGS sequence"/>
</dbReference>
<accession>A0A6A7VTV9</accession>
<dbReference type="EMBL" id="VZCY01000057">
    <property type="protein sequence ID" value="MQN09663.1"/>
    <property type="molecule type" value="Genomic_DNA"/>
</dbReference>
<comment type="caution">
    <text evidence="1">The sequence shown here is derived from an EMBL/GenBank/DDBJ whole genome shotgun (WGS) entry which is preliminary data.</text>
</comment>
<dbReference type="AlphaFoldDB" id="A0A6A7VTV9"/>
<evidence type="ECO:0000313" key="1">
    <source>
        <dbReference type="EMBL" id="MQN09663.1"/>
    </source>
</evidence>
<dbReference type="Pfam" id="PF18143">
    <property type="entry name" value="HAD_SAK_2"/>
    <property type="match status" value="1"/>
</dbReference>
<dbReference type="RefSeq" id="WP_153079278.1">
    <property type="nucleotide sequence ID" value="NZ_VZAU01000057.1"/>
</dbReference>
<evidence type="ECO:0008006" key="3">
    <source>
        <dbReference type="Google" id="ProtNLM"/>
    </source>
</evidence>
<proteinExistence type="predicted"/>